<protein>
    <submittedName>
        <fullName evidence="4">Cupredoxin</fullName>
    </submittedName>
</protein>
<dbReference type="PANTHER" id="PTHR11709:SF443">
    <property type="entry name" value="LACCASE-15"/>
    <property type="match status" value="1"/>
</dbReference>
<dbReference type="AlphaFoldDB" id="A0A2U1L6A9"/>
<evidence type="ECO:0000313" key="4">
    <source>
        <dbReference type="EMBL" id="PWA44508.1"/>
    </source>
</evidence>
<accession>A0A2U1L6A9</accession>
<dbReference type="Proteomes" id="UP000245207">
    <property type="component" value="Unassembled WGS sequence"/>
</dbReference>
<keyword evidence="2" id="KW-0732">Signal</keyword>
<organism evidence="4 5">
    <name type="scientific">Artemisia annua</name>
    <name type="common">Sweet wormwood</name>
    <dbReference type="NCBI Taxonomy" id="35608"/>
    <lineage>
        <taxon>Eukaryota</taxon>
        <taxon>Viridiplantae</taxon>
        <taxon>Streptophyta</taxon>
        <taxon>Embryophyta</taxon>
        <taxon>Tracheophyta</taxon>
        <taxon>Spermatophyta</taxon>
        <taxon>Magnoliopsida</taxon>
        <taxon>eudicotyledons</taxon>
        <taxon>Gunneridae</taxon>
        <taxon>Pentapetalae</taxon>
        <taxon>asterids</taxon>
        <taxon>campanulids</taxon>
        <taxon>Asterales</taxon>
        <taxon>Asteraceae</taxon>
        <taxon>Asteroideae</taxon>
        <taxon>Anthemideae</taxon>
        <taxon>Artemisiinae</taxon>
        <taxon>Artemisia</taxon>
    </lineage>
</organism>
<evidence type="ECO:0000313" key="5">
    <source>
        <dbReference type="Proteomes" id="UP000245207"/>
    </source>
</evidence>
<name>A0A2U1L6A9_ARTAN</name>
<dbReference type="InterPro" id="IPR011707">
    <property type="entry name" value="Cu-oxidase-like_N"/>
</dbReference>
<dbReference type="InterPro" id="IPR008972">
    <property type="entry name" value="Cupredoxin"/>
</dbReference>
<evidence type="ECO:0000256" key="2">
    <source>
        <dbReference type="SAM" id="SignalP"/>
    </source>
</evidence>
<dbReference type="STRING" id="35608.A0A2U1L6A9"/>
<dbReference type="SUPFAM" id="SSF49503">
    <property type="entry name" value="Cupredoxins"/>
    <property type="match status" value="1"/>
</dbReference>
<dbReference type="OrthoDB" id="2121828at2759"/>
<dbReference type="EMBL" id="PKPP01011249">
    <property type="protein sequence ID" value="PWA44508.1"/>
    <property type="molecule type" value="Genomic_DNA"/>
</dbReference>
<keyword evidence="5" id="KW-1185">Reference proteome</keyword>
<evidence type="ECO:0000259" key="3">
    <source>
        <dbReference type="Pfam" id="PF07732"/>
    </source>
</evidence>
<comment type="similarity">
    <text evidence="1">Belongs to the multicopper oxidase family.</text>
</comment>
<sequence>MHLHHLVLAPLAALCGIQAEAMLVQESNYTRLCSSKNILTVNGQDLRPTISARRGDIVIVDVINQATQNITIHWYGVKQPRYPWSDGPEFITQCPIQLGSRFNQKIILSGEEGTLWWHAHSDRSRATGHVMEDFLRRRGDPTISDALMINGQPGDLYNCSRQGLTNDHLKEILWKDFLPCQTYPYWVSDKVASKSWQDRWVE</sequence>
<dbReference type="PANTHER" id="PTHR11709">
    <property type="entry name" value="MULTI-COPPER OXIDASE"/>
    <property type="match status" value="1"/>
</dbReference>
<dbReference type="Pfam" id="PF07732">
    <property type="entry name" value="Cu-oxidase_3"/>
    <property type="match status" value="1"/>
</dbReference>
<dbReference type="Gene3D" id="2.60.40.420">
    <property type="entry name" value="Cupredoxins - blue copper proteins"/>
    <property type="match status" value="1"/>
</dbReference>
<comment type="caution">
    <text evidence="4">The sequence shown here is derived from an EMBL/GenBank/DDBJ whole genome shotgun (WGS) entry which is preliminary data.</text>
</comment>
<dbReference type="GO" id="GO:0016491">
    <property type="term" value="F:oxidoreductase activity"/>
    <property type="evidence" value="ECO:0007669"/>
    <property type="project" value="TreeGrafter"/>
</dbReference>
<feature type="domain" description="Plastocyanin-like" evidence="3">
    <location>
        <begin position="24"/>
        <end position="129"/>
    </location>
</feature>
<proteinExistence type="inferred from homology"/>
<dbReference type="InterPro" id="IPR045087">
    <property type="entry name" value="Cu-oxidase_fam"/>
</dbReference>
<gene>
    <name evidence="4" type="ORF">CTI12_AA525880</name>
</gene>
<dbReference type="GO" id="GO:0005507">
    <property type="term" value="F:copper ion binding"/>
    <property type="evidence" value="ECO:0007669"/>
    <property type="project" value="InterPro"/>
</dbReference>
<reference evidence="4 5" key="1">
    <citation type="journal article" date="2018" name="Mol. Plant">
        <title>The genome of Artemisia annua provides insight into the evolution of Asteraceae family and artemisinin biosynthesis.</title>
        <authorList>
            <person name="Shen Q."/>
            <person name="Zhang L."/>
            <person name="Liao Z."/>
            <person name="Wang S."/>
            <person name="Yan T."/>
            <person name="Shi P."/>
            <person name="Liu M."/>
            <person name="Fu X."/>
            <person name="Pan Q."/>
            <person name="Wang Y."/>
            <person name="Lv Z."/>
            <person name="Lu X."/>
            <person name="Zhang F."/>
            <person name="Jiang W."/>
            <person name="Ma Y."/>
            <person name="Chen M."/>
            <person name="Hao X."/>
            <person name="Li L."/>
            <person name="Tang Y."/>
            <person name="Lv G."/>
            <person name="Zhou Y."/>
            <person name="Sun X."/>
            <person name="Brodelius P.E."/>
            <person name="Rose J.K.C."/>
            <person name="Tang K."/>
        </authorList>
    </citation>
    <scope>NUCLEOTIDE SEQUENCE [LARGE SCALE GENOMIC DNA]</scope>
    <source>
        <strain evidence="5">cv. Huhao1</strain>
        <tissue evidence="4">Leaf</tissue>
    </source>
</reference>
<feature type="signal peptide" evidence="2">
    <location>
        <begin position="1"/>
        <end position="19"/>
    </location>
</feature>
<feature type="chain" id="PRO_5015433437" evidence="2">
    <location>
        <begin position="20"/>
        <end position="202"/>
    </location>
</feature>
<evidence type="ECO:0000256" key="1">
    <source>
        <dbReference type="ARBA" id="ARBA00010609"/>
    </source>
</evidence>